<dbReference type="AlphaFoldDB" id="A0A839HPS2"/>
<keyword evidence="5" id="KW-0804">Transcription</keyword>
<keyword evidence="3" id="KW-0678">Repressor</keyword>
<proteinExistence type="inferred from homology"/>
<dbReference type="EMBL" id="JACIVI010000001">
    <property type="protein sequence ID" value="MBB1161011.1"/>
    <property type="molecule type" value="Genomic_DNA"/>
</dbReference>
<dbReference type="Pfam" id="PF01845">
    <property type="entry name" value="CcdB"/>
    <property type="match status" value="1"/>
</dbReference>
<gene>
    <name evidence="8" type="ORF">H4F90_03330</name>
</gene>
<dbReference type="SUPFAM" id="SSF50118">
    <property type="entry name" value="Cell growth inhibitor/plasmid maintenance toxic component"/>
    <property type="match status" value="1"/>
</dbReference>
<keyword evidence="9" id="KW-1185">Reference proteome</keyword>
<evidence type="ECO:0000256" key="1">
    <source>
        <dbReference type="ARBA" id="ARBA00005230"/>
    </source>
</evidence>
<accession>A0A839HPS2</accession>
<evidence type="ECO:0000256" key="2">
    <source>
        <dbReference type="ARBA" id="ARBA00015075"/>
    </source>
</evidence>
<dbReference type="InterPro" id="IPR002712">
    <property type="entry name" value="CcdB"/>
</dbReference>
<name>A0A839HPS2_9BURK</name>
<dbReference type="Gene3D" id="2.30.30.110">
    <property type="match status" value="1"/>
</dbReference>
<comment type="caution">
    <text evidence="8">The sequence shown here is derived from an EMBL/GenBank/DDBJ whole genome shotgun (WGS) entry which is preliminary data.</text>
</comment>
<dbReference type="InterPro" id="IPR011067">
    <property type="entry name" value="Plasmid_toxin/cell-grow_inhib"/>
</dbReference>
<dbReference type="GO" id="GO:0008657">
    <property type="term" value="F:DNA topoisomerase type II (double strand cut, ATP-hydrolyzing) inhibitor activity"/>
    <property type="evidence" value="ECO:0007669"/>
    <property type="project" value="InterPro"/>
</dbReference>
<evidence type="ECO:0000313" key="9">
    <source>
        <dbReference type="Proteomes" id="UP000586093"/>
    </source>
</evidence>
<evidence type="ECO:0000256" key="3">
    <source>
        <dbReference type="ARBA" id="ARBA00022491"/>
    </source>
</evidence>
<organism evidence="8 9">
    <name type="scientific">Aquariibacter albus</name>
    <dbReference type="NCBI Taxonomy" id="2759899"/>
    <lineage>
        <taxon>Bacteria</taxon>
        <taxon>Pseudomonadati</taxon>
        <taxon>Pseudomonadota</taxon>
        <taxon>Betaproteobacteria</taxon>
        <taxon>Burkholderiales</taxon>
        <taxon>Sphaerotilaceae</taxon>
        <taxon>Aquariibacter</taxon>
    </lineage>
</organism>
<evidence type="ECO:0000256" key="6">
    <source>
        <dbReference type="ARBA" id="ARBA00029628"/>
    </source>
</evidence>
<reference evidence="8 9" key="1">
    <citation type="submission" date="2020-08" db="EMBL/GenBank/DDBJ databases">
        <title>Aquariorum lacteus gen. nov., sp. nov., a new member of the family Comamonadaceae, isolated from freshwater aquarium.</title>
        <authorList>
            <person name="Chun S.-J."/>
        </authorList>
    </citation>
    <scope>NUCLEOTIDE SEQUENCE [LARGE SCALE GENOMIC DNA]</scope>
    <source>
        <strain evidence="8 9">SJAQ100</strain>
    </source>
</reference>
<dbReference type="Proteomes" id="UP000586093">
    <property type="component" value="Unassembled WGS sequence"/>
</dbReference>
<protein>
    <recommendedName>
        <fullName evidence="2">Toxin CcdB</fullName>
    </recommendedName>
    <alternativeName>
        <fullName evidence="7">Cytotoxic protein CcdB</fullName>
    </alternativeName>
    <alternativeName>
        <fullName evidence="6">Protein LetD</fullName>
    </alternativeName>
</protein>
<evidence type="ECO:0000313" key="8">
    <source>
        <dbReference type="EMBL" id="MBB1161011.1"/>
    </source>
</evidence>
<evidence type="ECO:0000256" key="7">
    <source>
        <dbReference type="ARBA" id="ARBA00033135"/>
    </source>
</evidence>
<dbReference type="RefSeq" id="WP_182661453.1">
    <property type="nucleotide sequence ID" value="NZ_JACIVI010000001.1"/>
</dbReference>
<evidence type="ECO:0000256" key="5">
    <source>
        <dbReference type="ARBA" id="ARBA00023163"/>
    </source>
</evidence>
<evidence type="ECO:0000256" key="4">
    <source>
        <dbReference type="ARBA" id="ARBA00023015"/>
    </source>
</evidence>
<dbReference type="GO" id="GO:0006276">
    <property type="term" value="P:plasmid maintenance"/>
    <property type="evidence" value="ECO:0007669"/>
    <property type="project" value="InterPro"/>
</dbReference>
<keyword evidence="4" id="KW-0805">Transcription regulation</keyword>
<comment type="similarity">
    <text evidence="1">Belongs to the CcdB toxin family.</text>
</comment>
<sequence length="104" mass="11685">MARYDLYRNPDPTETEAVPFLLDVQNEHIDGLATRVVIPLRPTRHFGPRADRLHPLLEVEGESLVLDTAALAAVPQGWLRERVGSLRAQREPIQTALDTLFGAY</sequence>